<dbReference type="Proteomes" id="UP000251692">
    <property type="component" value="Unassembled WGS sequence"/>
</dbReference>
<dbReference type="AlphaFoldDB" id="A0A364RIS4"/>
<accession>A0A364RIS4</accession>
<evidence type="ECO:0000313" key="1">
    <source>
        <dbReference type="EMBL" id="RAU84126.1"/>
    </source>
</evidence>
<reference evidence="1 2" key="1">
    <citation type="submission" date="2018-06" db="EMBL/GenBank/DDBJ databases">
        <authorList>
            <person name="Liu Z.-W."/>
        </authorList>
    </citation>
    <scope>NUCLEOTIDE SEQUENCE [LARGE SCALE GENOMIC DNA]</scope>
    <source>
        <strain evidence="1 2">2b14</strain>
    </source>
</reference>
<sequence>MDFYLQIVVLTKILLTLSHIFTQSVFMKKEKWIFCLLLLVLPCTMVLAQDQDDEEETSYGKEIYIERDHDRHLKLYPLHAGEIHLGYEKMRAARVSNEVDVAYVYRSYLKSDDFFLPEEKKVKGMSVRLSQRHFTSKKRRGTPFGFFHGPMFGYRYLAFEDNAFELPELSPSDPDYRYVGQLTQHSIDLSYQLGWQFKLSRHFTTELSLAMGARAKYAKAVGAAELLGENIIGHVFKEDDNSAMLITPVPQLKFAVGYSF</sequence>
<dbReference type="EMBL" id="QMDV01000001">
    <property type="protein sequence ID" value="RAU84126.1"/>
    <property type="molecule type" value="Genomic_DNA"/>
</dbReference>
<keyword evidence="1" id="KW-0547">Nucleotide-binding</keyword>
<comment type="caution">
    <text evidence="1">The sequence shown here is derived from an EMBL/GenBank/DDBJ whole genome shotgun (WGS) entry which is preliminary data.</text>
</comment>
<keyword evidence="2" id="KW-1185">Reference proteome</keyword>
<reference evidence="1 2" key="2">
    <citation type="submission" date="2018-07" db="EMBL/GenBank/DDBJ databases">
        <title>Pontibacter sp. 2b14 genomic sequence and assembly.</title>
        <authorList>
            <person name="Du Z.-J."/>
        </authorList>
    </citation>
    <scope>NUCLEOTIDE SEQUENCE [LARGE SCALE GENOMIC DNA]</scope>
    <source>
        <strain evidence="1 2">2b14</strain>
    </source>
</reference>
<evidence type="ECO:0000313" key="2">
    <source>
        <dbReference type="Proteomes" id="UP000251692"/>
    </source>
</evidence>
<organism evidence="1 2">
    <name type="scientific">Pontibacter arcticus</name>
    <dbReference type="NCBI Taxonomy" id="2080288"/>
    <lineage>
        <taxon>Bacteria</taxon>
        <taxon>Pseudomonadati</taxon>
        <taxon>Bacteroidota</taxon>
        <taxon>Cytophagia</taxon>
        <taxon>Cytophagales</taxon>
        <taxon>Hymenobacteraceae</taxon>
        <taxon>Pontibacter</taxon>
    </lineage>
</organism>
<dbReference type="GO" id="GO:0005524">
    <property type="term" value="F:ATP binding"/>
    <property type="evidence" value="ECO:0007669"/>
    <property type="project" value="UniProtKB-KW"/>
</dbReference>
<proteinExistence type="predicted"/>
<gene>
    <name evidence="1" type="ORF">DP923_03510</name>
</gene>
<name>A0A364RIS4_9BACT</name>
<protein>
    <submittedName>
        <fullName evidence="1">ABC transporter ATP-binding protein</fullName>
    </submittedName>
</protein>
<keyword evidence="1" id="KW-0067">ATP-binding</keyword>